<organism evidence="2">
    <name type="scientific">Chrysotila carterae</name>
    <name type="common">Marine alga</name>
    <name type="synonym">Syracosphaera carterae</name>
    <dbReference type="NCBI Taxonomy" id="13221"/>
    <lineage>
        <taxon>Eukaryota</taxon>
        <taxon>Haptista</taxon>
        <taxon>Haptophyta</taxon>
        <taxon>Prymnesiophyceae</taxon>
        <taxon>Isochrysidales</taxon>
        <taxon>Isochrysidaceae</taxon>
        <taxon>Chrysotila</taxon>
    </lineage>
</organism>
<dbReference type="EMBL" id="HBIZ01038423">
    <property type="protein sequence ID" value="CAE0771896.1"/>
    <property type="molecule type" value="Transcribed_RNA"/>
</dbReference>
<reference evidence="2" key="1">
    <citation type="submission" date="2021-01" db="EMBL/GenBank/DDBJ databases">
        <authorList>
            <person name="Corre E."/>
            <person name="Pelletier E."/>
            <person name="Niang G."/>
            <person name="Scheremetjew M."/>
            <person name="Finn R."/>
            <person name="Kale V."/>
            <person name="Holt S."/>
            <person name="Cochrane G."/>
            <person name="Meng A."/>
            <person name="Brown T."/>
            <person name="Cohen L."/>
        </authorList>
    </citation>
    <scope>NUCLEOTIDE SEQUENCE</scope>
    <source>
        <strain evidence="2">CCMP645</strain>
    </source>
</reference>
<proteinExistence type="predicted"/>
<accession>A0A7S4F4I9</accession>
<keyword evidence="1" id="KW-0812">Transmembrane</keyword>
<evidence type="ECO:0000256" key="1">
    <source>
        <dbReference type="SAM" id="Phobius"/>
    </source>
</evidence>
<evidence type="ECO:0000313" key="2">
    <source>
        <dbReference type="EMBL" id="CAE0771896.1"/>
    </source>
</evidence>
<feature type="transmembrane region" description="Helical" evidence="1">
    <location>
        <begin position="88"/>
        <end position="107"/>
    </location>
</feature>
<keyword evidence="1" id="KW-0472">Membrane</keyword>
<sequence>MPAEEAERWPAAPLGAYALENFGTISIDWPEGVAAADAGGMLSVRIHALDGRAVLTRHMKLGLDGEAEGGRWQSALQMQTIFEASRKWRLPFVLAPIVLAWLVGMLLRCHKKRRTVSGKTD</sequence>
<protein>
    <submittedName>
        <fullName evidence="2">Uncharacterized protein</fullName>
    </submittedName>
</protein>
<gene>
    <name evidence="2" type="ORF">PCAR00345_LOCUS24508</name>
</gene>
<keyword evidence="1" id="KW-1133">Transmembrane helix</keyword>
<name>A0A7S4F4I9_CHRCT</name>
<dbReference type="AlphaFoldDB" id="A0A7S4F4I9"/>